<dbReference type="SUPFAM" id="SSF46894">
    <property type="entry name" value="C-terminal effector domain of the bipartite response regulators"/>
    <property type="match status" value="1"/>
</dbReference>
<dbReference type="SUPFAM" id="SSF52540">
    <property type="entry name" value="P-loop containing nucleoside triphosphate hydrolases"/>
    <property type="match status" value="1"/>
</dbReference>
<dbReference type="InterPro" id="IPR036388">
    <property type="entry name" value="WH-like_DNA-bd_sf"/>
</dbReference>
<evidence type="ECO:0000259" key="4">
    <source>
        <dbReference type="PROSITE" id="PS50043"/>
    </source>
</evidence>
<dbReference type="Gene3D" id="3.40.50.300">
    <property type="entry name" value="P-loop containing nucleotide triphosphate hydrolases"/>
    <property type="match status" value="1"/>
</dbReference>
<dbReference type="Gene3D" id="1.25.40.10">
    <property type="entry name" value="Tetratricopeptide repeat domain"/>
    <property type="match status" value="1"/>
</dbReference>
<dbReference type="InterPro" id="IPR027417">
    <property type="entry name" value="P-loop_NTPase"/>
</dbReference>
<dbReference type="PRINTS" id="PR00038">
    <property type="entry name" value="HTHLUXR"/>
</dbReference>
<dbReference type="EMBL" id="JBHTMB010000278">
    <property type="protein sequence ID" value="MFD1237267.1"/>
    <property type="molecule type" value="Genomic_DNA"/>
</dbReference>
<dbReference type="InterPro" id="IPR016032">
    <property type="entry name" value="Sig_transdc_resp-reg_C-effctor"/>
</dbReference>
<gene>
    <name evidence="5" type="ORF">ACFQ34_28620</name>
</gene>
<dbReference type="SMART" id="SM00421">
    <property type="entry name" value="HTH_LUXR"/>
    <property type="match status" value="1"/>
</dbReference>
<dbReference type="PANTHER" id="PTHR44688:SF16">
    <property type="entry name" value="DNA-BINDING TRANSCRIPTIONAL ACTIVATOR DEVR_DOSR"/>
    <property type="match status" value="1"/>
</dbReference>
<dbReference type="Pfam" id="PF17874">
    <property type="entry name" value="TPR_MalT"/>
    <property type="match status" value="1"/>
</dbReference>
<evidence type="ECO:0000256" key="1">
    <source>
        <dbReference type="ARBA" id="ARBA00023015"/>
    </source>
</evidence>
<dbReference type="Pfam" id="PF00196">
    <property type="entry name" value="GerE"/>
    <property type="match status" value="1"/>
</dbReference>
<dbReference type="Pfam" id="PF13191">
    <property type="entry name" value="AAA_16"/>
    <property type="match status" value="1"/>
</dbReference>
<keyword evidence="6" id="KW-1185">Reference proteome</keyword>
<dbReference type="InterPro" id="IPR041617">
    <property type="entry name" value="TPR_MalT"/>
</dbReference>
<dbReference type="RefSeq" id="WP_346092676.1">
    <property type="nucleotide sequence ID" value="NZ_BAABKS010000058.1"/>
</dbReference>
<keyword evidence="3" id="KW-0804">Transcription</keyword>
<evidence type="ECO:0000256" key="2">
    <source>
        <dbReference type="ARBA" id="ARBA00023125"/>
    </source>
</evidence>
<dbReference type="SUPFAM" id="SSF48452">
    <property type="entry name" value="TPR-like"/>
    <property type="match status" value="2"/>
</dbReference>
<protein>
    <submittedName>
        <fullName evidence="5">LuxR C-terminal-related transcriptional regulator</fullName>
    </submittedName>
</protein>
<dbReference type="SMART" id="SM00028">
    <property type="entry name" value="TPR"/>
    <property type="match status" value="4"/>
</dbReference>
<evidence type="ECO:0000313" key="6">
    <source>
        <dbReference type="Proteomes" id="UP001597182"/>
    </source>
</evidence>
<dbReference type="Proteomes" id="UP001597182">
    <property type="component" value="Unassembled WGS sequence"/>
</dbReference>
<comment type="caution">
    <text evidence="5">The sequence shown here is derived from an EMBL/GenBank/DDBJ whole genome shotgun (WGS) entry which is preliminary data.</text>
</comment>
<sequence length="892" mass="96931">MRDAAHRQVDPLTTDALIARKIVVPTQRGVVVARPRLFRLLDDGSRYPLVTVVAPAGWGKTTLLSTWLAERADDSVVAWLSVDQEDDDPVRFWSQVIRTVTHALALPPDHALPTLRPTRATSNDVRFVAEMIDVLAALPEQVCLVIDDVHEITEPSIPAGLTYLVGHTPPNFRLVLSGRFLPGIPLGRMRVLDEVLEINAAALGFTDTELTTVLDGAGHSVEPEDTARLLQRTEGWPAGVRLAQLAMSGTVGATAALTDLTGEESVVAEYFGTEVFDRQDPATREFLLHTCVTDALTADLADALTGRNDSEQLLETMARTNTFIGIQGRRPWYRYHQLFAETLRSTLRREDPQRMRAQHRTAARWHLEHGDAVAAVRHAVDGGDLATARLALGRVWLRLVLDGELTTLNRVLDLLPRDTVSADAELVLVRAVLHLESGRHRRALADVETGERLIHRLDGADRARAAAVAATVRLRLAQLGGDINGARHAGEAVLSSPALEVDDPLRAMALLGLGVCEYFTGRRAAAQEILREGLRIARTTGHDYLVTGFLSQLAVVLTAQDRPVEAVDAAQEAVALAQRRGWGATPQMAVTWHALGWAHFLWNRLDEADLYLDRAELAAPSGDAALLAVIHMVQGLVQSLRRNHDAALALLTTAERDLGDVIDRFVFRSYIQAEVVRLLVTTGRLDEADRRLAAHRDGQPSVSLAVAEAELAWARGDAAAALVVVESAPGGTGSGFLDQHLQARVLSAVLTAELRRPDDADRILEEALDLALPGHYRQPFLQFGEARTLLEAHRGCPAHRRFVADLLGADDAPVTGAAGPGAEVLSDREVEVLGHLAAMLTAAEIGAEMFVSVNTVKTHLKSIYRKLGVSSRRQAVARGVELGIVRPGPGRM</sequence>
<name>A0ABW3VPS4_9PSEU</name>
<dbReference type="PROSITE" id="PS50043">
    <property type="entry name" value="HTH_LUXR_2"/>
    <property type="match status" value="1"/>
</dbReference>
<dbReference type="InterPro" id="IPR019734">
    <property type="entry name" value="TPR_rpt"/>
</dbReference>
<dbReference type="Gene3D" id="1.10.10.10">
    <property type="entry name" value="Winged helix-like DNA-binding domain superfamily/Winged helix DNA-binding domain"/>
    <property type="match status" value="1"/>
</dbReference>
<dbReference type="InterPro" id="IPR000792">
    <property type="entry name" value="Tscrpt_reg_LuxR_C"/>
</dbReference>
<dbReference type="InterPro" id="IPR059106">
    <property type="entry name" value="WHD_MalT"/>
</dbReference>
<dbReference type="PANTHER" id="PTHR44688">
    <property type="entry name" value="DNA-BINDING TRANSCRIPTIONAL ACTIVATOR DEVR_DOSR"/>
    <property type="match status" value="1"/>
</dbReference>
<dbReference type="InterPro" id="IPR011990">
    <property type="entry name" value="TPR-like_helical_dom_sf"/>
</dbReference>
<accession>A0ABW3VPS4</accession>
<proteinExistence type="predicted"/>
<evidence type="ECO:0000256" key="3">
    <source>
        <dbReference type="ARBA" id="ARBA00023163"/>
    </source>
</evidence>
<reference evidence="6" key="1">
    <citation type="journal article" date="2019" name="Int. J. Syst. Evol. Microbiol.">
        <title>The Global Catalogue of Microorganisms (GCM) 10K type strain sequencing project: providing services to taxonomists for standard genome sequencing and annotation.</title>
        <authorList>
            <consortium name="The Broad Institute Genomics Platform"/>
            <consortium name="The Broad Institute Genome Sequencing Center for Infectious Disease"/>
            <person name="Wu L."/>
            <person name="Ma J."/>
        </authorList>
    </citation>
    <scope>NUCLEOTIDE SEQUENCE [LARGE SCALE GENOMIC DNA]</scope>
    <source>
        <strain evidence="6">CCUG 49018</strain>
    </source>
</reference>
<organism evidence="5 6">
    <name type="scientific">Pseudonocardia benzenivorans</name>
    <dbReference type="NCBI Taxonomy" id="228005"/>
    <lineage>
        <taxon>Bacteria</taxon>
        <taxon>Bacillati</taxon>
        <taxon>Actinomycetota</taxon>
        <taxon>Actinomycetes</taxon>
        <taxon>Pseudonocardiales</taxon>
        <taxon>Pseudonocardiaceae</taxon>
        <taxon>Pseudonocardia</taxon>
    </lineage>
</organism>
<keyword evidence="2" id="KW-0238">DNA-binding</keyword>
<dbReference type="Pfam" id="PF25873">
    <property type="entry name" value="WHD_MalT"/>
    <property type="match status" value="1"/>
</dbReference>
<evidence type="ECO:0000313" key="5">
    <source>
        <dbReference type="EMBL" id="MFD1237267.1"/>
    </source>
</evidence>
<dbReference type="InterPro" id="IPR041664">
    <property type="entry name" value="AAA_16"/>
</dbReference>
<dbReference type="CDD" id="cd06170">
    <property type="entry name" value="LuxR_C_like"/>
    <property type="match status" value="1"/>
</dbReference>
<keyword evidence="1" id="KW-0805">Transcription regulation</keyword>
<feature type="domain" description="HTH luxR-type" evidence="4">
    <location>
        <begin position="818"/>
        <end position="883"/>
    </location>
</feature>